<evidence type="ECO:0000256" key="5">
    <source>
        <dbReference type="PROSITE-ProRule" id="PRU01016"/>
    </source>
</evidence>
<dbReference type="PROSITE" id="PS00094">
    <property type="entry name" value="C5_MTASE_1"/>
    <property type="match status" value="1"/>
</dbReference>
<evidence type="ECO:0000256" key="4">
    <source>
        <dbReference type="ARBA" id="ARBA00022747"/>
    </source>
</evidence>
<dbReference type="PROSITE" id="PS00095">
    <property type="entry name" value="C5_MTASE_2"/>
    <property type="match status" value="1"/>
</dbReference>
<evidence type="ECO:0000256" key="1">
    <source>
        <dbReference type="ARBA" id="ARBA00022603"/>
    </source>
</evidence>
<keyword evidence="3 5" id="KW-0949">S-adenosyl-L-methionine</keyword>
<dbReference type="EC" id="2.1.1.37" evidence="7"/>
<protein>
    <recommendedName>
        <fullName evidence="7">Cytosine-specific methyltransferase</fullName>
        <ecNumber evidence="7">2.1.1.37</ecNumber>
    </recommendedName>
</protein>
<evidence type="ECO:0000256" key="3">
    <source>
        <dbReference type="ARBA" id="ARBA00022691"/>
    </source>
</evidence>
<dbReference type="Gene3D" id="3.40.50.150">
    <property type="entry name" value="Vaccinia Virus protein VP39"/>
    <property type="match status" value="1"/>
</dbReference>
<dbReference type="InterPro" id="IPR031303">
    <property type="entry name" value="C5_meth_CS"/>
</dbReference>
<reference evidence="8 9" key="1">
    <citation type="submission" date="2023-07" db="EMBL/GenBank/DDBJ databases">
        <title>Genomic Encyclopedia of Type Strains, Phase IV (KMG-IV): sequencing the most valuable type-strain genomes for metagenomic binning, comparative biology and taxonomic classification.</title>
        <authorList>
            <person name="Goeker M."/>
        </authorList>
    </citation>
    <scope>NUCLEOTIDE SEQUENCE [LARGE SCALE GENOMIC DNA]</scope>
    <source>
        <strain evidence="8 9">DSM 23837</strain>
    </source>
</reference>
<gene>
    <name evidence="8" type="ORF">J2S08_000234</name>
</gene>
<dbReference type="EMBL" id="JAUSTT010000001">
    <property type="protein sequence ID" value="MDQ0174403.1"/>
    <property type="molecule type" value="Genomic_DNA"/>
</dbReference>
<dbReference type="PANTHER" id="PTHR46098">
    <property type="entry name" value="TRNA (CYTOSINE(38)-C(5))-METHYLTRANSFERASE"/>
    <property type="match status" value="1"/>
</dbReference>
<comment type="caution">
    <text evidence="8">The sequence shown here is derived from an EMBL/GenBank/DDBJ whole genome shotgun (WGS) entry which is preliminary data.</text>
</comment>
<dbReference type="SUPFAM" id="SSF53335">
    <property type="entry name" value="S-adenosyl-L-methionine-dependent methyltransferases"/>
    <property type="match status" value="1"/>
</dbReference>
<evidence type="ECO:0000313" key="9">
    <source>
        <dbReference type="Proteomes" id="UP001223586"/>
    </source>
</evidence>
<dbReference type="PANTHER" id="PTHR46098:SF1">
    <property type="entry name" value="TRNA (CYTOSINE(38)-C(5))-METHYLTRANSFERASE"/>
    <property type="match status" value="1"/>
</dbReference>
<dbReference type="Proteomes" id="UP001223586">
    <property type="component" value="Unassembled WGS sequence"/>
</dbReference>
<keyword evidence="4" id="KW-0680">Restriction system</keyword>
<dbReference type="NCBIfam" id="TIGR00675">
    <property type="entry name" value="dcm"/>
    <property type="match status" value="1"/>
</dbReference>
<dbReference type="RefSeq" id="WP_307225844.1">
    <property type="nucleotide sequence ID" value="NZ_JAUSTT010000001.1"/>
</dbReference>
<feature type="active site" evidence="5">
    <location>
        <position position="74"/>
    </location>
</feature>
<keyword evidence="9" id="KW-1185">Reference proteome</keyword>
<evidence type="ECO:0000256" key="2">
    <source>
        <dbReference type="ARBA" id="ARBA00022679"/>
    </source>
</evidence>
<evidence type="ECO:0000256" key="6">
    <source>
        <dbReference type="RuleBase" id="RU000416"/>
    </source>
</evidence>
<dbReference type="InterPro" id="IPR018117">
    <property type="entry name" value="C5_DNA_meth_AS"/>
</dbReference>
<name>A0ABT9WM81_9BACI</name>
<dbReference type="GO" id="GO:0032259">
    <property type="term" value="P:methylation"/>
    <property type="evidence" value="ECO:0007669"/>
    <property type="project" value="UniProtKB-KW"/>
</dbReference>
<keyword evidence="2 5" id="KW-0808">Transferase</keyword>
<dbReference type="InterPro" id="IPR050750">
    <property type="entry name" value="C5-MTase"/>
</dbReference>
<accession>A0ABT9WM81</accession>
<dbReference type="CDD" id="cd00315">
    <property type="entry name" value="Cyt_C5_DNA_methylase"/>
    <property type="match status" value="1"/>
</dbReference>
<dbReference type="Gene3D" id="3.90.120.10">
    <property type="entry name" value="DNA Methylase, subunit A, domain 2"/>
    <property type="match status" value="1"/>
</dbReference>
<dbReference type="InterPro" id="IPR029063">
    <property type="entry name" value="SAM-dependent_MTases_sf"/>
</dbReference>
<dbReference type="PROSITE" id="PS51679">
    <property type="entry name" value="SAM_MT_C5"/>
    <property type="match status" value="1"/>
</dbReference>
<evidence type="ECO:0000313" key="8">
    <source>
        <dbReference type="EMBL" id="MDQ0174403.1"/>
    </source>
</evidence>
<keyword evidence="1 5" id="KW-0489">Methyltransferase</keyword>
<dbReference type="PRINTS" id="PR00105">
    <property type="entry name" value="C5METTRFRASE"/>
</dbReference>
<dbReference type="InterPro" id="IPR001525">
    <property type="entry name" value="C5_MeTfrase"/>
</dbReference>
<organism evidence="8 9">
    <name type="scientific">Bacillus chungangensis</name>
    <dbReference type="NCBI Taxonomy" id="587633"/>
    <lineage>
        <taxon>Bacteria</taxon>
        <taxon>Bacillati</taxon>
        <taxon>Bacillota</taxon>
        <taxon>Bacilli</taxon>
        <taxon>Bacillales</taxon>
        <taxon>Bacillaceae</taxon>
        <taxon>Bacillus</taxon>
    </lineage>
</organism>
<sequence>MSKFTYIELFAGIGGFRQALDKLGGECVFASEIDKFAKQAYATLYSDNHLYGDITKIKESNIPNHELIVAGIPCQAFSVAGKRRGFEDTRGTLFFDVARIAKEKRPKVIWIENVKGLVGHDKGRTLDTIVQTLNDFGYTFDFNVLNSKYFGVPQNRERIFIVAVRDDLVAREPWAHVKGTTVVPKGKRRLSTYEGVKTFNFDWPTENEVTTRLLDVLENEVDEKYYLSEEKTSKLIAQLRDRELRLLEEREEHDINAIYSPEIISKNQNGSRIKPSGDPMPTLTSRDRHGVIEPHMVGNIGIKGHDSNKRVYSTTGISPTLTTMGGGNTEPKIAIEYSRKEGIGKERDIALCLSASDWRGLNRNQKQNAVIQNFRIRKLTPLECWRLQGFSDVAHEAVKAAGISDTQRYKMAGNAVTVNVVEAIAERLLPYLSGASCVSS</sequence>
<evidence type="ECO:0000256" key="7">
    <source>
        <dbReference type="RuleBase" id="RU000417"/>
    </source>
</evidence>
<comment type="catalytic activity">
    <reaction evidence="7">
        <text>a 2'-deoxycytidine in DNA + S-adenosyl-L-methionine = a 5-methyl-2'-deoxycytidine in DNA + S-adenosyl-L-homocysteine + H(+)</text>
        <dbReference type="Rhea" id="RHEA:13681"/>
        <dbReference type="Rhea" id="RHEA-COMP:11369"/>
        <dbReference type="Rhea" id="RHEA-COMP:11370"/>
        <dbReference type="ChEBI" id="CHEBI:15378"/>
        <dbReference type="ChEBI" id="CHEBI:57856"/>
        <dbReference type="ChEBI" id="CHEBI:59789"/>
        <dbReference type="ChEBI" id="CHEBI:85452"/>
        <dbReference type="ChEBI" id="CHEBI:85454"/>
        <dbReference type="EC" id="2.1.1.37"/>
    </reaction>
</comment>
<dbReference type="GO" id="GO:0003886">
    <property type="term" value="F:DNA (cytosine-5-)-methyltransferase activity"/>
    <property type="evidence" value="ECO:0007669"/>
    <property type="project" value="UniProtKB-EC"/>
</dbReference>
<proteinExistence type="inferred from homology"/>
<dbReference type="Pfam" id="PF00145">
    <property type="entry name" value="DNA_methylase"/>
    <property type="match status" value="1"/>
</dbReference>
<comment type="similarity">
    <text evidence="5 6">Belongs to the class I-like SAM-binding methyltransferase superfamily. C5-methyltransferase family.</text>
</comment>